<proteinExistence type="predicted"/>
<accession>A0A8S5PSD6</accession>
<dbReference type="EMBL" id="BK015498">
    <property type="protein sequence ID" value="DAE09974.1"/>
    <property type="molecule type" value="Genomic_DNA"/>
</dbReference>
<reference evidence="1" key="1">
    <citation type="journal article" date="2021" name="Proc. Natl. Acad. Sci. U.S.A.">
        <title>A Catalog of Tens of Thousands of Viruses from Human Metagenomes Reveals Hidden Associations with Chronic Diseases.</title>
        <authorList>
            <person name="Tisza M.J."/>
            <person name="Buck C.B."/>
        </authorList>
    </citation>
    <scope>NUCLEOTIDE SEQUENCE</scope>
    <source>
        <strain evidence="1">Ct8WU9</strain>
    </source>
</reference>
<evidence type="ECO:0000313" key="1">
    <source>
        <dbReference type="EMBL" id="DAE09974.1"/>
    </source>
</evidence>
<name>A0A8S5PSD6_9CAUD</name>
<sequence>MADLAFNTPSGQTIDREKLVAYLNTGTSFESPAWSPMGTYVDDSSMEYDWQTDSTKDIRGITRNTMKKPVVTQPFDTSKLDAGDPAIVKVWNLAVKEQNAAALASQDMLIVHAYAGTENTAVFAERYSACMIEPTGLGGEGGGVLGLPINVTYGGVRTTGTAAISGGTVTFTED</sequence>
<protein>
    <submittedName>
        <fullName evidence="1">Uncharacterized protein</fullName>
    </submittedName>
</protein>
<organism evidence="1">
    <name type="scientific">Siphoviridae sp. ct8WU9</name>
    <dbReference type="NCBI Taxonomy" id="2825364"/>
    <lineage>
        <taxon>Viruses</taxon>
        <taxon>Duplodnaviria</taxon>
        <taxon>Heunggongvirae</taxon>
        <taxon>Uroviricota</taxon>
        <taxon>Caudoviricetes</taxon>
    </lineage>
</organism>